<name>A0A9P5U033_9AGAR</name>
<evidence type="ECO:0000313" key="1">
    <source>
        <dbReference type="EMBL" id="KAF9060919.1"/>
    </source>
</evidence>
<comment type="caution">
    <text evidence="1">The sequence shown here is derived from an EMBL/GenBank/DDBJ whole genome shotgun (WGS) entry which is preliminary data.</text>
</comment>
<reference evidence="1" key="1">
    <citation type="submission" date="2020-11" db="EMBL/GenBank/DDBJ databases">
        <authorList>
            <consortium name="DOE Joint Genome Institute"/>
            <person name="Ahrendt S."/>
            <person name="Riley R."/>
            <person name="Andreopoulos W."/>
            <person name="Labutti K."/>
            <person name="Pangilinan J."/>
            <person name="Ruiz-Duenas F.J."/>
            <person name="Barrasa J.M."/>
            <person name="Sanchez-Garcia M."/>
            <person name="Camarero S."/>
            <person name="Miyauchi S."/>
            <person name="Serrano A."/>
            <person name="Linde D."/>
            <person name="Babiker R."/>
            <person name="Drula E."/>
            <person name="Ayuso-Fernandez I."/>
            <person name="Pacheco R."/>
            <person name="Padilla G."/>
            <person name="Ferreira P."/>
            <person name="Barriuso J."/>
            <person name="Kellner H."/>
            <person name="Castanera R."/>
            <person name="Alfaro M."/>
            <person name="Ramirez L."/>
            <person name="Pisabarro A.G."/>
            <person name="Kuo A."/>
            <person name="Tritt A."/>
            <person name="Lipzen A."/>
            <person name="He G."/>
            <person name="Yan M."/>
            <person name="Ng V."/>
            <person name="Cullen D."/>
            <person name="Martin F."/>
            <person name="Rosso M.-N."/>
            <person name="Henrissat B."/>
            <person name="Hibbett D."/>
            <person name="Martinez A.T."/>
            <person name="Grigoriev I.V."/>
        </authorList>
    </citation>
    <scope>NUCLEOTIDE SEQUENCE</scope>
    <source>
        <strain evidence="1">AH 40177</strain>
    </source>
</reference>
<dbReference type="EMBL" id="JADNRY010000221">
    <property type="protein sequence ID" value="KAF9060919.1"/>
    <property type="molecule type" value="Genomic_DNA"/>
</dbReference>
<gene>
    <name evidence="1" type="ORF">BDP27DRAFT_392815</name>
</gene>
<evidence type="ECO:0000313" key="2">
    <source>
        <dbReference type="Proteomes" id="UP000772434"/>
    </source>
</evidence>
<keyword evidence="2" id="KW-1185">Reference proteome</keyword>
<dbReference type="AlphaFoldDB" id="A0A9P5U033"/>
<accession>A0A9P5U033</accession>
<sequence>MSDDVPHNQLDAKNLPCTHSRTCSSIESAYQTLCTEFLTKSRHNDIPNSPVARARLRTLIDQTRSDLQIYSEGTTHSQILRVLELQESLLAPISTLPSEVLIAIFEQVIETSSEPGITFTSWRYTRLSGYILSFTWICFWWRYEAVSYPTFWSRMKIDFHNRDDSLRTTEMTAFLSECILRSGVLAPLSIGIVLVIHDLLPSLVSLLVAQAHRWKQATFNSSAFSSRFINGWFPSKSSSTRPYFPLLQDLTFKSQHSIRILECHPPLRKLTLSELSESDADVIASQDLKS</sequence>
<organism evidence="1 2">
    <name type="scientific">Rhodocollybia butyracea</name>
    <dbReference type="NCBI Taxonomy" id="206335"/>
    <lineage>
        <taxon>Eukaryota</taxon>
        <taxon>Fungi</taxon>
        <taxon>Dikarya</taxon>
        <taxon>Basidiomycota</taxon>
        <taxon>Agaricomycotina</taxon>
        <taxon>Agaricomycetes</taxon>
        <taxon>Agaricomycetidae</taxon>
        <taxon>Agaricales</taxon>
        <taxon>Marasmiineae</taxon>
        <taxon>Omphalotaceae</taxon>
        <taxon>Rhodocollybia</taxon>
    </lineage>
</organism>
<evidence type="ECO:0008006" key="3">
    <source>
        <dbReference type="Google" id="ProtNLM"/>
    </source>
</evidence>
<proteinExistence type="predicted"/>
<dbReference type="Proteomes" id="UP000772434">
    <property type="component" value="Unassembled WGS sequence"/>
</dbReference>
<dbReference type="OrthoDB" id="2852593at2759"/>
<protein>
    <recommendedName>
        <fullName evidence="3">F-box domain-containing protein</fullName>
    </recommendedName>
</protein>